<dbReference type="InterPro" id="IPR038333">
    <property type="entry name" value="T1MK-like_N_sf"/>
</dbReference>
<dbReference type="RefSeq" id="WP_270920953.1">
    <property type="nucleotide sequence ID" value="NZ_CP127247.1"/>
</dbReference>
<dbReference type="Gene3D" id="1.20.1260.30">
    <property type="match status" value="1"/>
</dbReference>
<evidence type="ECO:0000313" key="4">
    <source>
        <dbReference type="Proteomes" id="UP001238334"/>
    </source>
</evidence>
<dbReference type="GO" id="GO:0009307">
    <property type="term" value="P:DNA restriction-modification system"/>
    <property type="evidence" value="ECO:0007669"/>
    <property type="project" value="UniProtKB-KW"/>
</dbReference>
<dbReference type="EMBL" id="CP127247">
    <property type="protein sequence ID" value="WIY24784.1"/>
    <property type="molecule type" value="Genomic_DNA"/>
</dbReference>
<organism evidence="3 4">
    <name type="scientific">Parasedimentitalea psychrophila</name>
    <dbReference type="NCBI Taxonomy" id="2997337"/>
    <lineage>
        <taxon>Bacteria</taxon>
        <taxon>Pseudomonadati</taxon>
        <taxon>Pseudomonadota</taxon>
        <taxon>Alphaproteobacteria</taxon>
        <taxon>Rhodobacterales</taxon>
        <taxon>Paracoccaceae</taxon>
        <taxon>Parasedimentitalea</taxon>
    </lineage>
</organism>
<keyword evidence="4" id="KW-1185">Reference proteome</keyword>
<accession>A0A9Y2L0V0</accession>
<evidence type="ECO:0000256" key="1">
    <source>
        <dbReference type="ARBA" id="ARBA00006594"/>
    </source>
</evidence>
<sequence length="57" mass="6679">MFLKYLDDIEQERQDEAELEGRDYAPTLPTAMRWKTWTSAKNEDGSDRKDVLTGEDL</sequence>
<evidence type="ECO:0000256" key="2">
    <source>
        <dbReference type="ARBA" id="ARBA00022747"/>
    </source>
</evidence>
<keyword evidence="2" id="KW-0680">Restriction system</keyword>
<dbReference type="KEGG" id="ppso:QPJ95_20110"/>
<reference evidence="3 4" key="1">
    <citation type="submission" date="2023-06" db="EMBL/GenBank/DDBJ databases">
        <title>Parasedimentitalea psychrophila sp. nov., a psychrophilic bacterium isolated from deep-sea sediment.</title>
        <authorList>
            <person name="Li A."/>
        </authorList>
    </citation>
    <scope>NUCLEOTIDE SEQUENCE [LARGE SCALE GENOMIC DNA]</scope>
    <source>
        <strain evidence="3 4">QS115</strain>
    </source>
</reference>
<comment type="similarity">
    <text evidence="1">Belongs to the N(4)/N(6)-methyltransferase family.</text>
</comment>
<proteinExistence type="inferred from homology"/>
<protein>
    <submittedName>
        <fullName evidence="3">Uncharacterized protein</fullName>
    </submittedName>
</protein>
<name>A0A9Y2L0V0_9RHOB</name>
<dbReference type="AlphaFoldDB" id="A0A9Y2L0V0"/>
<gene>
    <name evidence="3" type="ORF">QPJ95_20110</name>
</gene>
<dbReference type="Proteomes" id="UP001238334">
    <property type="component" value="Chromosome"/>
</dbReference>
<evidence type="ECO:0000313" key="3">
    <source>
        <dbReference type="EMBL" id="WIY24784.1"/>
    </source>
</evidence>